<dbReference type="AlphaFoldDB" id="A0AA96FBP5"/>
<keyword evidence="3" id="KW-1185">Reference proteome</keyword>
<dbReference type="Gene3D" id="3.40.50.360">
    <property type="match status" value="1"/>
</dbReference>
<sequence>MTTTMLGLSCGNPGGSVEILVIEALRAAAAAGAATELVRLDDLRLDGGPEDDAEWFWERLIGCDAWIVGAPIISRTVPGRLKLLGDRLLGPNADAAIIEGLLEVRRHGGEPAVPFRVDERVLRPRVAGFIACGGALTTQWKALALPVMHTLTFSMSTSVVDQIVVEGAGTPRSAVLDAAAIARAAELGRHVASQAGRPLGEAEYLGPPGACPLCHLDVMVLRGTSLECATCGARGVLGDEGVAWTDLESSVISMEERRAHYREIVDTARSHAARRDEVAQLAAQYEGFPVTRPPR</sequence>
<dbReference type="Proteomes" id="UP001304125">
    <property type="component" value="Chromosome"/>
</dbReference>
<protein>
    <submittedName>
        <fullName evidence="2">NAD(P)H-dependent oxidoreductase</fullName>
    </submittedName>
</protein>
<evidence type="ECO:0000313" key="2">
    <source>
        <dbReference type="EMBL" id="WNM25631.1"/>
    </source>
</evidence>
<name>A0AA96FBP5_9MICO</name>
<reference evidence="2 3" key="1">
    <citation type="submission" date="2023-09" db="EMBL/GenBank/DDBJ databases">
        <title>Demequina sp. a novel bacteria isolated from Capsicum annuum.</title>
        <authorList>
            <person name="Humaira Z."/>
            <person name="Lee J."/>
            <person name="Cho D."/>
        </authorList>
    </citation>
    <scope>NUCLEOTIDE SEQUENCE [LARGE SCALE GENOMIC DNA]</scope>
    <source>
        <strain evidence="2 3">OYTSA14</strain>
    </source>
</reference>
<feature type="domain" description="NADPH-dependent FMN reductase-like" evidence="1">
    <location>
        <begin position="6"/>
        <end position="88"/>
    </location>
</feature>
<evidence type="ECO:0000313" key="3">
    <source>
        <dbReference type="Proteomes" id="UP001304125"/>
    </source>
</evidence>
<proteinExistence type="predicted"/>
<dbReference type="EMBL" id="CP134879">
    <property type="protein sequence ID" value="WNM25631.1"/>
    <property type="molecule type" value="Genomic_DNA"/>
</dbReference>
<dbReference type="GO" id="GO:0016491">
    <property type="term" value="F:oxidoreductase activity"/>
    <property type="evidence" value="ECO:0007669"/>
    <property type="project" value="InterPro"/>
</dbReference>
<dbReference type="RefSeq" id="WP_313500878.1">
    <property type="nucleotide sequence ID" value="NZ_CP134879.1"/>
</dbReference>
<dbReference type="InterPro" id="IPR005025">
    <property type="entry name" value="FMN_Rdtase-like_dom"/>
</dbReference>
<evidence type="ECO:0000259" key="1">
    <source>
        <dbReference type="Pfam" id="PF03358"/>
    </source>
</evidence>
<dbReference type="SUPFAM" id="SSF52218">
    <property type="entry name" value="Flavoproteins"/>
    <property type="match status" value="1"/>
</dbReference>
<gene>
    <name evidence="2" type="ORF">RN606_05640</name>
</gene>
<accession>A0AA96FBP5</accession>
<dbReference type="InterPro" id="IPR029039">
    <property type="entry name" value="Flavoprotein-like_sf"/>
</dbReference>
<organism evidence="2 3">
    <name type="scientific">Demequina capsici</name>
    <dbReference type="NCBI Taxonomy" id="3075620"/>
    <lineage>
        <taxon>Bacteria</taxon>
        <taxon>Bacillati</taxon>
        <taxon>Actinomycetota</taxon>
        <taxon>Actinomycetes</taxon>
        <taxon>Micrococcales</taxon>
        <taxon>Demequinaceae</taxon>
        <taxon>Demequina</taxon>
    </lineage>
</organism>
<dbReference type="Pfam" id="PF03358">
    <property type="entry name" value="FMN_red"/>
    <property type="match status" value="1"/>
</dbReference>